<dbReference type="Proteomes" id="UP000216885">
    <property type="component" value="Unassembled WGS sequence"/>
</dbReference>
<dbReference type="CDD" id="cd00093">
    <property type="entry name" value="HTH_XRE"/>
    <property type="match status" value="1"/>
</dbReference>
<sequence length="80" mass="9009">MQKLSISSQIGTILVARRKELGLTQAKVAARLNISQNRLSELENQPGQLTVDRLLAITGLLEIELVLQDRRQNPPTFSEW</sequence>
<dbReference type="SUPFAM" id="SSF47413">
    <property type="entry name" value="lambda repressor-like DNA-binding domains"/>
    <property type="match status" value="1"/>
</dbReference>
<evidence type="ECO:0000313" key="2">
    <source>
        <dbReference type="EMBL" id="OZI50844.1"/>
    </source>
</evidence>
<dbReference type="Pfam" id="PF01381">
    <property type="entry name" value="HTH_3"/>
    <property type="match status" value="1"/>
</dbReference>
<evidence type="ECO:0000259" key="1">
    <source>
        <dbReference type="PROSITE" id="PS50943"/>
    </source>
</evidence>
<name>A0A261TMF9_9BORD</name>
<evidence type="ECO:0000313" key="3">
    <source>
        <dbReference type="Proteomes" id="UP000216885"/>
    </source>
</evidence>
<protein>
    <submittedName>
        <fullName evidence="2">Transcriptional regulator</fullName>
    </submittedName>
</protein>
<reference evidence="2 3" key="1">
    <citation type="submission" date="2017-05" db="EMBL/GenBank/DDBJ databases">
        <title>Complete and WGS of Bordetella genogroups.</title>
        <authorList>
            <person name="Spilker T."/>
            <person name="LiPuma J."/>
        </authorList>
    </citation>
    <scope>NUCLEOTIDE SEQUENCE [LARGE SCALE GENOMIC DNA]</scope>
    <source>
        <strain evidence="2 3">AU9919</strain>
    </source>
</reference>
<dbReference type="OrthoDB" id="8757559at2"/>
<keyword evidence="3" id="KW-1185">Reference proteome</keyword>
<proteinExistence type="predicted"/>
<dbReference type="RefSeq" id="WP_094823574.1">
    <property type="nucleotide sequence ID" value="NZ_NEVO01000016.1"/>
</dbReference>
<gene>
    <name evidence="2" type="ORF">CAL20_23775</name>
</gene>
<dbReference type="PROSITE" id="PS50943">
    <property type="entry name" value="HTH_CROC1"/>
    <property type="match status" value="1"/>
</dbReference>
<dbReference type="EMBL" id="NEVQ01000022">
    <property type="protein sequence ID" value="OZI50844.1"/>
    <property type="molecule type" value="Genomic_DNA"/>
</dbReference>
<accession>A0A261TMF9</accession>
<organism evidence="2 3">
    <name type="scientific">Bordetella genomosp. 4</name>
    <dbReference type="NCBI Taxonomy" id="463044"/>
    <lineage>
        <taxon>Bacteria</taxon>
        <taxon>Pseudomonadati</taxon>
        <taxon>Pseudomonadota</taxon>
        <taxon>Betaproteobacteria</taxon>
        <taxon>Burkholderiales</taxon>
        <taxon>Alcaligenaceae</taxon>
        <taxon>Bordetella</taxon>
    </lineage>
</organism>
<feature type="domain" description="HTH cro/C1-type" evidence="1">
    <location>
        <begin position="14"/>
        <end position="68"/>
    </location>
</feature>
<comment type="caution">
    <text evidence="2">The sequence shown here is derived from an EMBL/GenBank/DDBJ whole genome shotgun (WGS) entry which is preliminary data.</text>
</comment>
<dbReference type="SMART" id="SM00530">
    <property type="entry name" value="HTH_XRE"/>
    <property type="match status" value="1"/>
</dbReference>
<dbReference type="Gene3D" id="1.10.260.40">
    <property type="entry name" value="lambda repressor-like DNA-binding domains"/>
    <property type="match status" value="1"/>
</dbReference>
<dbReference type="GO" id="GO:0003677">
    <property type="term" value="F:DNA binding"/>
    <property type="evidence" value="ECO:0007669"/>
    <property type="project" value="InterPro"/>
</dbReference>
<dbReference type="InterPro" id="IPR001387">
    <property type="entry name" value="Cro/C1-type_HTH"/>
</dbReference>
<dbReference type="AlphaFoldDB" id="A0A261TMF9"/>
<dbReference type="InterPro" id="IPR010982">
    <property type="entry name" value="Lambda_DNA-bd_dom_sf"/>
</dbReference>